<dbReference type="EMBL" id="CP049801">
    <property type="protein sequence ID" value="QIO07306.1"/>
    <property type="molecule type" value="Genomic_DNA"/>
</dbReference>
<evidence type="ECO:0000313" key="1">
    <source>
        <dbReference type="EMBL" id="QIO07306.1"/>
    </source>
</evidence>
<organism evidence="1 2">
    <name type="scientific">Acinetobacter shaoyimingii</name>
    <dbReference type="NCBI Taxonomy" id="2715164"/>
    <lineage>
        <taxon>Bacteria</taxon>
        <taxon>Pseudomonadati</taxon>
        <taxon>Pseudomonadota</taxon>
        <taxon>Gammaproteobacteria</taxon>
        <taxon>Moraxellales</taxon>
        <taxon>Moraxellaceae</taxon>
        <taxon>Acinetobacter</taxon>
    </lineage>
</organism>
<dbReference type="AlphaFoldDB" id="A0A6G8RZC9"/>
<dbReference type="RefSeq" id="WP_166226226.1">
    <property type="nucleotide sequence ID" value="NZ_CP049801.1"/>
</dbReference>
<sequence length="180" mass="20592">MLKPLTFFMLINVYMISTTFAQKLQCLEDYPNIIAPELKEMMLQLSKGDYTILETKTHPSLIEYSGGKEAYLSVLKLAQSFLANQNIEITDIKTEAPTYTYFAGDEEVCFIPKMISMKISGKAISVPPSYMVAVRTLNTQEWRYIEGANLQKKPHLLYVLFPKFPKDAKLPYDTNEAIQE</sequence>
<protein>
    <recommendedName>
        <fullName evidence="3">Nuclear transport factor 2 family protein</fullName>
    </recommendedName>
</protein>
<accession>A0A6G8RZC9</accession>
<keyword evidence="2" id="KW-1185">Reference proteome</keyword>
<dbReference type="Proteomes" id="UP000502297">
    <property type="component" value="Chromosome"/>
</dbReference>
<evidence type="ECO:0008006" key="3">
    <source>
        <dbReference type="Google" id="ProtNLM"/>
    </source>
</evidence>
<evidence type="ECO:0000313" key="2">
    <source>
        <dbReference type="Proteomes" id="UP000502297"/>
    </source>
</evidence>
<reference evidence="1 2" key="1">
    <citation type="submission" date="2020-03" db="EMBL/GenBank/DDBJ databases">
        <authorList>
            <person name="Zhu W."/>
        </authorList>
    </citation>
    <scope>NUCLEOTIDE SEQUENCE [LARGE SCALE GENOMIC DNA]</scope>
    <source>
        <strain evidence="1 2">323-1</strain>
    </source>
</reference>
<proteinExistence type="predicted"/>
<name>A0A6G8RZC9_9GAMM</name>
<dbReference type="KEGG" id="asha:G8E00_15850"/>
<gene>
    <name evidence="1" type="ORF">G8E00_15850</name>
</gene>